<protein>
    <submittedName>
        <fullName evidence="3">Myosin heavy chain</fullName>
    </submittedName>
</protein>
<feature type="compositionally biased region" description="Basic and acidic residues" evidence="2">
    <location>
        <begin position="1116"/>
        <end position="1132"/>
    </location>
</feature>
<feature type="compositionally biased region" description="Low complexity" evidence="2">
    <location>
        <begin position="1036"/>
        <end position="1047"/>
    </location>
</feature>
<feature type="compositionally biased region" description="Basic and acidic residues" evidence="2">
    <location>
        <begin position="682"/>
        <end position="699"/>
    </location>
</feature>
<feature type="compositionally biased region" description="Polar residues" evidence="2">
    <location>
        <begin position="1092"/>
        <end position="1109"/>
    </location>
</feature>
<feature type="compositionally biased region" description="Basic and acidic residues" evidence="2">
    <location>
        <begin position="845"/>
        <end position="857"/>
    </location>
</feature>
<evidence type="ECO:0000313" key="3">
    <source>
        <dbReference type="EMBL" id="KAK0647261.1"/>
    </source>
</evidence>
<dbReference type="PANTHER" id="PTHR23159">
    <property type="entry name" value="CENTROSOMAL PROTEIN 2"/>
    <property type="match status" value="1"/>
</dbReference>
<feature type="compositionally biased region" description="Polar residues" evidence="2">
    <location>
        <begin position="955"/>
        <end position="970"/>
    </location>
</feature>
<accession>A0AA39Y927</accession>
<keyword evidence="1" id="KW-0175">Coiled coil</keyword>
<feature type="compositionally biased region" description="Polar residues" evidence="2">
    <location>
        <begin position="784"/>
        <end position="793"/>
    </location>
</feature>
<organism evidence="3 4">
    <name type="scientific">Lasiodiplodia hormozganensis</name>
    <dbReference type="NCBI Taxonomy" id="869390"/>
    <lineage>
        <taxon>Eukaryota</taxon>
        <taxon>Fungi</taxon>
        <taxon>Dikarya</taxon>
        <taxon>Ascomycota</taxon>
        <taxon>Pezizomycotina</taxon>
        <taxon>Dothideomycetes</taxon>
        <taxon>Dothideomycetes incertae sedis</taxon>
        <taxon>Botryosphaeriales</taxon>
        <taxon>Botryosphaeriaceae</taxon>
        <taxon>Lasiodiplodia</taxon>
    </lineage>
</organism>
<dbReference type="PANTHER" id="PTHR23159:SF31">
    <property type="entry name" value="CENTROSOME-ASSOCIATED PROTEIN CEP250 ISOFORM X1"/>
    <property type="match status" value="1"/>
</dbReference>
<evidence type="ECO:0000313" key="4">
    <source>
        <dbReference type="Proteomes" id="UP001175001"/>
    </source>
</evidence>
<sequence length="1132" mass="127648">MGSEIHSSHVLGIWQKLFEQEQKQLTAREVARREDCEAELARLRLAEQEHDSALKAAKKARLTASTKLQQLQNANQELGARIQELEASLTSASQEVKELQHDKKTAAKAYAKTEKRIVLLEAEKDSLAISKDADQQQASQKVAELKLELSETQKDFKNANQVIEMLEKDLSQKVGDLAEQKDRMAEFVKDKQDALSKYSIIEETINNLGNSLSETLAGITQSTSRILEGQATKDSVDGVLEKVRTIHSVLSGQNNEVGALRGVVQSLNDSVQSKLDGLKESEELSRRNNGVFEQRLFDRFHEEFKTYSPSQEELVEARKENAALEERCVLLQESITEMRKKLDEAASTKETTQRNHTEMLTELSRLRDSLTSVDSTRLQQLETSKAAVDQELRNALIRIDAEERKFRSLSETQLALRQEVVGLKEQLINAKETISKADSNNSQDRTDIPQLIEAERENARLYYSKHSRDVVQQNQARHANELHAEQEKTRQANESLRSQSAQIASLKEQIRQKDLELQSLRESSPAGSAAVDDLQRQLDAARTENTEIRISMQIQSDRELNEIQVRLNDLQVQKRESDLRCKQAEENNATVQGQLQASNNKFAELQQQLEAARNLVKEYDQEAEKQKSDAEEWLRLREEQWAAEAEGIRSQLEAANSQMQENEASTQLRFEEYEEQLRSYRRLRENSESERRIDVDEHLALQTGNAVRPPTATSASTLRSPASEVMIPAANSGSVRKPRRKLRRSNKSTDQTIDETQPEKSLLLRNPPSFQGDSQPGPERSHIRATQRSSDGSSFGEDFWVSQELGKQERLTEQGVMNLPPHRQTVAENLETIQDLLRTPKRFSQFDKEHDSHEERSSSSGLSSVPSTDLEIPESLFPPQLDQDDVVASSPTSRLRDRDSTARQTNPSIENPFFEEERPVSRANTGKRMESSYQLRQGSHQPDSAVVDESLPRTPFNSRGTARAQSSQRDSPLFMDPPNARNQVTYSHHHTTTPSGASKRRASGQDETYSSKRVKGGPTNYRSSPIMTRAVSRGAVSHSQVSESQSQDLHVRFPEESGEAAVDAECQSQESRQNPSQSQSQQQSARAPSVSRMRTSEGSSSNAARNSSPKGGRRRKTEEIGGRFDQEIKSSR</sequence>
<dbReference type="AlphaFoldDB" id="A0AA39Y927"/>
<feature type="coiled-coil region" evidence="1">
    <location>
        <begin position="307"/>
        <end position="412"/>
    </location>
</feature>
<evidence type="ECO:0000256" key="1">
    <source>
        <dbReference type="SAM" id="Coils"/>
    </source>
</evidence>
<feature type="region of interest" description="Disordered" evidence="2">
    <location>
        <begin position="682"/>
        <end position="797"/>
    </location>
</feature>
<feature type="compositionally biased region" description="Basic and acidic residues" evidence="2">
    <location>
        <begin position="478"/>
        <end position="491"/>
    </location>
</feature>
<feature type="compositionally biased region" description="Polar residues" evidence="2">
    <location>
        <begin position="931"/>
        <end position="942"/>
    </location>
</feature>
<evidence type="ECO:0000256" key="2">
    <source>
        <dbReference type="SAM" id="MobiDB-lite"/>
    </source>
</evidence>
<name>A0AA39Y927_9PEZI</name>
<gene>
    <name evidence="3" type="primary">MYS_1</name>
    <name evidence="3" type="ORF">DIS24_g7870</name>
</gene>
<comment type="caution">
    <text evidence="3">The sequence shown here is derived from an EMBL/GenBank/DDBJ whole genome shotgun (WGS) entry which is preliminary data.</text>
</comment>
<feature type="compositionally biased region" description="Basic residues" evidence="2">
    <location>
        <begin position="736"/>
        <end position="746"/>
    </location>
</feature>
<feature type="region of interest" description="Disordered" evidence="2">
    <location>
        <begin position="471"/>
        <end position="500"/>
    </location>
</feature>
<feature type="compositionally biased region" description="Low complexity" evidence="2">
    <location>
        <begin position="1067"/>
        <end position="1091"/>
    </location>
</feature>
<dbReference type="Proteomes" id="UP001175001">
    <property type="component" value="Unassembled WGS sequence"/>
</dbReference>
<feature type="compositionally biased region" description="Low complexity" evidence="2">
    <location>
        <begin position="858"/>
        <end position="867"/>
    </location>
</feature>
<feature type="coiled-coil region" evidence="1">
    <location>
        <begin position="54"/>
        <end position="183"/>
    </location>
</feature>
<keyword evidence="4" id="KW-1185">Reference proteome</keyword>
<feature type="compositionally biased region" description="Polar residues" evidence="2">
    <location>
        <begin position="980"/>
        <end position="996"/>
    </location>
</feature>
<dbReference type="EMBL" id="JAUJDW010000052">
    <property type="protein sequence ID" value="KAK0647261.1"/>
    <property type="molecule type" value="Genomic_DNA"/>
</dbReference>
<reference evidence="3" key="1">
    <citation type="submission" date="2023-06" db="EMBL/GenBank/DDBJ databases">
        <title>Multi-omics analyses reveal the molecular pathogenesis toolkit of Lasiodiplodia hormozganensis, a cross-kingdom pathogen.</title>
        <authorList>
            <person name="Felix C."/>
            <person name="Meneses R."/>
            <person name="Goncalves M.F.M."/>
            <person name="Tilleman L."/>
            <person name="Duarte A.S."/>
            <person name="Jorrin-Novo J.V."/>
            <person name="Van De Peer Y."/>
            <person name="Deforce D."/>
            <person name="Van Nieuwerburgh F."/>
            <person name="Esteves A.C."/>
            <person name="Alves A."/>
        </authorList>
    </citation>
    <scope>NUCLEOTIDE SEQUENCE</scope>
    <source>
        <strain evidence="3">CBS 339.90</strain>
    </source>
</reference>
<feature type="region of interest" description="Disordered" evidence="2">
    <location>
        <begin position="845"/>
        <end position="1132"/>
    </location>
</feature>
<feature type="compositionally biased region" description="Polar residues" evidence="2">
    <location>
        <begin position="711"/>
        <end position="720"/>
    </location>
</feature>
<proteinExistence type="predicted"/>